<reference evidence="2 3" key="1">
    <citation type="submission" date="2024-08" db="EMBL/GenBank/DDBJ databases">
        <title>Whole-genome sequencing of halo(alkali)philic microorganisms from hypersaline lakes.</title>
        <authorList>
            <person name="Sorokin D.Y."/>
            <person name="Merkel A.Y."/>
            <person name="Messina E."/>
            <person name="Yakimov M."/>
        </authorList>
    </citation>
    <scope>NUCLEOTIDE SEQUENCE [LARGE SCALE GENOMIC DNA]</scope>
    <source>
        <strain evidence="2 3">Cl-TMA</strain>
    </source>
</reference>
<evidence type="ECO:0008006" key="4">
    <source>
        <dbReference type="Google" id="ProtNLM"/>
    </source>
</evidence>
<feature type="region of interest" description="Disordered" evidence="1">
    <location>
        <begin position="16"/>
        <end position="46"/>
    </location>
</feature>
<evidence type="ECO:0000313" key="3">
    <source>
        <dbReference type="Proteomes" id="UP001575181"/>
    </source>
</evidence>
<dbReference type="RefSeq" id="WP_373656936.1">
    <property type="nucleotide sequence ID" value="NZ_JBGUAW010000011.1"/>
</dbReference>
<gene>
    <name evidence="2" type="ORF">ACERLL_15120</name>
</gene>
<evidence type="ECO:0000313" key="2">
    <source>
        <dbReference type="EMBL" id="MFA9462148.1"/>
    </source>
</evidence>
<sequence>MILYGRGSALQRLDERRRNWNEDTSRRAALDEQRAAERREKGEGPE</sequence>
<protein>
    <recommendedName>
        <fullName evidence="4">Transposase</fullName>
    </recommendedName>
</protein>
<organism evidence="2 3">
    <name type="scientific">Thiohalorhabdus methylotrophus</name>
    <dbReference type="NCBI Taxonomy" id="3242694"/>
    <lineage>
        <taxon>Bacteria</taxon>
        <taxon>Pseudomonadati</taxon>
        <taxon>Pseudomonadota</taxon>
        <taxon>Gammaproteobacteria</taxon>
        <taxon>Thiohalorhabdales</taxon>
        <taxon>Thiohalorhabdaceae</taxon>
        <taxon>Thiohalorhabdus</taxon>
    </lineage>
</organism>
<proteinExistence type="predicted"/>
<evidence type="ECO:0000256" key="1">
    <source>
        <dbReference type="SAM" id="MobiDB-lite"/>
    </source>
</evidence>
<dbReference type="EMBL" id="JBGUAW010000011">
    <property type="protein sequence ID" value="MFA9462148.1"/>
    <property type="molecule type" value="Genomic_DNA"/>
</dbReference>
<accession>A0ABV4TXU1</accession>
<keyword evidence="3" id="KW-1185">Reference proteome</keyword>
<dbReference type="Proteomes" id="UP001575181">
    <property type="component" value="Unassembled WGS sequence"/>
</dbReference>
<name>A0ABV4TXU1_9GAMM</name>
<comment type="caution">
    <text evidence="2">The sequence shown here is derived from an EMBL/GenBank/DDBJ whole genome shotgun (WGS) entry which is preliminary data.</text>
</comment>